<proteinExistence type="predicted"/>
<name>A0ABR4AKU4_9LECA</name>
<keyword evidence="2" id="KW-1185">Reference proteome</keyword>
<dbReference type="EMBL" id="JBEFKJ010000004">
    <property type="protein sequence ID" value="KAL2046379.1"/>
    <property type="molecule type" value="Genomic_DNA"/>
</dbReference>
<evidence type="ECO:0000313" key="2">
    <source>
        <dbReference type="Proteomes" id="UP001590950"/>
    </source>
</evidence>
<protein>
    <submittedName>
        <fullName evidence="1">Uncharacterized protein</fullName>
    </submittedName>
</protein>
<gene>
    <name evidence="1" type="ORF">N7G274_001826</name>
</gene>
<dbReference type="Proteomes" id="UP001590950">
    <property type="component" value="Unassembled WGS sequence"/>
</dbReference>
<sequence length="116" mass="12478">MAGIGASMLTSEGVPVTPGLVTCRVAAEPGDEAREGLLMIDKCDAEVVHGELVERQEELRPVDMIGHQDLSQLEGRGEYEVGTGQLEIDATWAGEGEDYIVFGQAVGVYGKERKCR</sequence>
<organism evidence="1 2">
    <name type="scientific">Stereocaulon virgatum</name>
    <dbReference type="NCBI Taxonomy" id="373712"/>
    <lineage>
        <taxon>Eukaryota</taxon>
        <taxon>Fungi</taxon>
        <taxon>Dikarya</taxon>
        <taxon>Ascomycota</taxon>
        <taxon>Pezizomycotina</taxon>
        <taxon>Lecanoromycetes</taxon>
        <taxon>OSLEUM clade</taxon>
        <taxon>Lecanoromycetidae</taxon>
        <taxon>Lecanorales</taxon>
        <taxon>Lecanorineae</taxon>
        <taxon>Stereocaulaceae</taxon>
        <taxon>Stereocaulon</taxon>
    </lineage>
</organism>
<reference evidence="1 2" key="1">
    <citation type="submission" date="2024-09" db="EMBL/GenBank/DDBJ databases">
        <title>Rethinking Asexuality: The Enigmatic Case of Functional Sexual Genes in Lepraria (Stereocaulaceae).</title>
        <authorList>
            <person name="Doellman M."/>
            <person name="Sun Y."/>
            <person name="Barcenas-Pena A."/>
            <person name="Lumbsch H.T."/>
            <person name="Grewe F."/>
        </authorList>
    </citation>
    <scope>NUCLEOTIDE SEQUENCE [LARGE SCALE GENOMIC DNA]</scope>
    <source>
        <strain evidence="1 2">Mercado 3170</strain>
    </source>
</reference>
<evidence type="ECO:0000313" key="1">
    <source>
        <dbReference type="EMBL" id="KAL2046379.1"/>
    </source>
</evidence>
<comment type="caution">
    <text evidence="1">The sequence shown here is derived from an EMBL/GenBank/DDBJ whole genome shotgun (WGS) entry which is preliminary data.</text>
</comment>
<accession>A0ABR4AKU4</accession>